<evidence type="ECO:0000313" key="7">
    <source>
        <dbReference type="EMBL" id="SFE36703.1"/>
    </source>
</evidence>
<dbReference type="Pfam" id="PF00574">
    <property type="entry name" value="CLP_protease"/>
    <property type="match status" value="1"/>
</dbReference>
<evidence type="ECO:0000256" key="3">
    <source>
        <dbReference type="ARBA" id="ARBA00022670"/>
    </source>
</evidence>
<evidence type="ECO:0000256" key="1">
    <source>
        <dbReference type="ARBA" id="ARBA00007039"/>
    </source>
</evidence>
<dbReference type="Gene3D" id="3.90.226.10">
    <property type="entry name" value="2-enoyl-CoA Hydratase, Chain A, domain 1"/>
    <property type="match status" value="1"/>
</dbReference>
<dbReference type="InterPro" id="IPR023562">
    <property type="entry name" value="ClpP/TepA"/>
</dbReference>
<protein>
    <recommendedName>
        <fullName evidence="6">ATP-dependent Clp protease proteolytic subunit</fullName>
    </recommendedName>
</protein>
<dbReference type="Proteomes" id="UP000199477">
    <property type="component" value="Unassembled WGS sequence"/>
</dbReference>
<dbReference type="STRING" id="500610.SAMN02799615_00857"/>
<dbReference type="NCBIfam" id="NF045542">
    <property type="entry name" value="Clp_rel_HeadMat"/>
    <property type="match status" value="1"/>
</dbReference>
<keyword evidence="3 7" id="KW-0645">Protease</keyword>
<dbReference type="PRINTS" id="PR00127">
    <property type="entry name" value="CLPPROTEASEP"/>
</dbReference>
<organism evidence="7 8">
    <name type="scientific">Dyella marensis</name>
    <dbReference type="NCBI Taxonomy" id="500610"/>
    <lineage>
        <taxon>Bacteria</taxon>
        <taxon>Pseudomonadati</taxon>
        <taxon>Pseudomonadota</taxon>
        <taxon>Gammaproteobacteria</taxon>
        <taxon>Lysobacterales</taxon>
        <taxon>Rhodanobacteraceae</taxon>
        <taxon>Dyella</taxon>
    </lineage>
</organism>
<reference evidence="8" key="1">
    <citation type="submission" date="2016-10" db="EMBL/GenBank/DDBJ databases">
        <authorList>
            <person name="Varghese N."/>
            <person name="Submissions S."/>
        </authorList>
    </citation>
    <scope>NUCLEOTIDE SEQUENCE [LARGE SCALE GENOMIC DNA]</scope>
    <source>
        <strain evidence="8">UNC178MFTsu3.1</strain>
    </source>
</reference>
<comment type="similarity">
    <text evidence="1 6">Belongs to the peptidase S14 family.</text>
</comment>
<dbReference type="GO" id="GO:0006515">
    <property type="term" value="P:protein quality control for misfolded or incompletely synthesized proteins"/>
    <property type="evidence" value="ECO:0007669"/>
    <property type="project" value="TreeGrafter"/>
</dbReference>
<evidence type="ECO:0000256" key="4">
    <source>
        <dbReference type="ARBA" id="ARBA00022801"/>
    </source>
</evidence>
<dbReference type="RefSeq" id="WP_026636556.1">
    <property type="nucleotide sequence ID" value="NZ_FONH01000002.1"/>
</dbReference>
<keyword evidence="5" id="KW-0720">Serine protease</keyword>
<dbReference type="AlphaFoldDB" id="A0A1I2A178"/>
<sequence>MSLLPLPEVQADARLAHINFDIRPDALESWEPELQAAASDPATSISIYGPIGPTFDGTGVTDRAVAAALRSMGDKDVTVNVNSPGGNYFQGVAIYNLLRQHKGKVTINVLGMAASAASLIAMSGDDILMGEGARMMIHNAWGVAIGNRHDMAAASEQLAPLDADMAKAYAGRSGIAADDVASMMDKETWMSAGDAIAKGFATGNLPASSVNKDRKSAGTRKAMALVEAALSQSGMSRSTRRDTLKALFTGMPSAAETATPSAGNDDEIAALLRNTISTLRGTTP</sequence>
<name>A0A1I2A178_9GAMM</name>
<keyword evidence="2" id="KW-0963">Cytoplasm</keyword>
<dbReference type="CDD" id="cd07016">
    <property type="entry name" value="S14_ClpP_1"/>
    <property type="match status" value="1"/>
</dbReference>
<keyword evidence="4" id="KW-0378">Hydrolase</keyword>
<evidence type="ECO:0000256" key="6">
    <source>
        <dbReference type="RuleBase" id="RU003567"/>
    </source>
</evidence>
<gene>
    <name evidence="7" type="ORF">SAMN02799615_00857</name>
</gene>
<dbReference type="InterPro" id="IPR029045">
    <property type="entry name" value="ClpP/crotonase-like_dom_sf"/>
</dbReference>
<keyword evidence="8" id="KW-1185">Reference proteome</keyword>
<evidence type="ECO:0000256" key="5">
    <source>
        <dbReference type="ARBA" id="ARBA00022825"/>
    </source>
</evidence>
<dbReference type="EMBL" id="FONH01000002">
    <property type="protein sequence ID" value="SFE36703.1"/>
    <property type="molecule type" value="Genomic_DNA"/>
</dbReference>
<dbReference type="GO" id="GO:0004176">
    <property type="term" value="F:ATP-dependent peptidase activity"/>
    <property type="evidence" value="ECO:0007669"/>
    <property type="project" value="InterPro"/>
</dbReference>
<dbReference type="GO" id="GO:0051117">
    <property type="term" value="F:ATPase binding"/>
    <property type="evidence" value="ECO:0007669"/>
    <property type="project" value="TreeGrafter"/>
</dbReference>
<evidence type="ECO:0000313" key="8">
    <source>
        <dbReference type="Proteomes" id="UP000199477"/>
    </source>
</evidence>
<dbReference type="SUPFAM" id="SSF52096">
    <property type="entry name" value="ClpP/crotonase"/>
    <property type="match status" value="1"/>
</dbReference>
<dbReference type="GO" id="GO:0004252">
    <property type="term" value="F:serine-type endopeptidase activity"/>
    <property type="evidence" value="ECO:0007669"/>
    <property type="project" value="InterPro"/>
</dbReference>
<dbReference type="PANTHER" id="PTHR10381">
    <property type="entry name" value="ATP-DEPENDENT CLP PROTEASE PROTEOLYTIC SUBUNIT"/>
    <property type="match status" value="1"/>
</dbReference>
<dbReference type="GO" id="GO:0009368">
    <property type="term" value="C:endopeptidase Clp complex"/>
    <property type="evidence" value="ECO:0007669"/>
    <property type="project" value="TreeGrafter"/>
</dbReference>
<accession>A0A1I2A178</accession>
<proteinExistence type="inferred from homology"/>
<evidence type="ECO:0000256" key="2">
    <source>
        <dbReference type="ARBA" id="ARBA00022490"/>
    </source>
</evidence>
<dbReference type="PANTHER" id="PTHR10381:SF70">
    <property type="entry name" value="ATP-DEPENDENT CLP PROTEASE PROTEOLYTIC SUBUNIT"/>
    <property type="match status" value="1"/>
</dbReference>
<dbReference type="InterPro" id="IPR001907">
    <property type="entry name" value="ClpP"/>
</dbReference>